<evidence type="ECO:0000256" key="1">
    <source>
        <dbReference type="ARBA" id="ARBA00022729"/>
    </source>
</evidence>
<dbReference type="Pfam" id="PF12951">
    <property type="entry name" value="PATR"/>
    <property type="match status" value="6"/>
</dbReference>
<dbReference type="PANTHER" id="PTHR35037">
    <property type="entry name" value="C-TERMINAL REGION OF AIDA-LIKE PROTEIN"/>
    <property type="match status" value="1"/>
</dbReference>
<dbReference type="InterPro" id="IPR013425">
    <property type="entry name" value="Autotrns_rpt"/>
</dbReference>
<dbReference type="InterPro" id="IPR005546">
    <property type="entry name" value="Autotransporte_beta"/>
</dbReference>
<sequence length="1378" mass="137250">MTLAVLVGSAASLVAAPAMAHNYLVRSEHELRVAIGTATFGDTITFTTDITLTANLPLIYKSVTFNGAGHTLSGGGDSRAFVVEANETIHPGRRVVVAINDLKIVDAKVVGGKGGKSGGFYSPQEDAGAGGGGGGLGGGLYVGAGADVTITNVSFQDNLAQGGEGGDSTHHGGGSGGGGGGRRGDGGDAHGYFGGAGGVGGGGDGANREGATPAQSGSVGGGGGGAGMDNGHGGNGGVGGGGGGAAARGATPGKGGLGGGDGGVSVSMNGHGPGGGGGGGGGGIGGAIFVESKGSLSLKGNLSISGNTVAGGIGGIGGGHDGTGLITGIFMQGSGSLTLAPGRGEVQRISDEIGTETGVAGTGGDYYLVKRGEGTTILTGKNRFSDQILIEAGALEGNSSSLSANIDNRATLYFDQHTDGTYSHVVSGTGTLFKEGAGALVLTGKNTYTGRTGIRDGSLLLGSSSALNAASRVTLDGGMLGVESAAASIGNTVEIFTDTVRPSGFHAGTGGRLVLNGVVSGGHLTKTGAGDVVLNAANSFDGATVKGGRLLFSTDANFGTGQIVIDGGSIGTTRGADSHLAIGRNLDLQGNGGIDVGSSLLTWSGVISGTGTFIKSGSGQLNLTGANSYTGGTSILDGTLQVTSDAALGRVNKGVSIAGGTLWAKEGFSTGRSVALGPDGGKVRVSDEKTLNIYGAVTGGGLEKFGEGTLALWDVGNSYSWNAIYAGTLMGDSNTISGDVAFVDDRSNPDPGTVLFDQIEDGTFHGTIYGDGSLVKMGQGVLTLAQGNSYTGGTTVREGTLRGTSQALQGAILNDGTLLFDQNHDGTYAGTLSGTGRLVKNGDGRLSITGRDVVGGGTAIDGGTLAVNGTLVTPKLVVNKGGTLAGSENVDGEVDVNGGKIAPGNSIGTLHINGNLTMESNSDYTVQINGHASDRIEVGKSATILSSRFEIQRDDTALSPVLPGITYTILTTKDGLSVQSPTVVVADFPFLAFTLSEDGYNGYLTTSRSAERFSEFASTANEVAVANALENAPSNLAWQQVVGATEARASSAFSSLSNASIHASALGVLSRQSHFLRDAVNDRLRDAIPGQQNETNPAAVGGSSVIESAPTYAIWGRALGSKGVLDGDGNAAQIADSISGLISGADVSIGETWRFGLAGGYSHSSFNSTDIAASGSSDSYHVAIYGGWQSEGWSARGGAAYTWNDIEISRQVAVVGIGGQQQGGYTLGTTQLFAEGAYSFVHGASTFQPFANLAYVHVNGDMSDSGVFATSGSGRMDTTYTTLGLRASMDLTDRLAAHGTLGWRHAFGDVTPTASLAFDSGGGTFGLAGAPIARDSLVAELGVDFMLTPAATLGIAYSGQFGSDAYENGAQADLTWRF</sequence>
<dbReference type="Gene3D" id="2.40.128.130">
    <property type="entry name" value="Autotransporter beta-domain"/>
    <property type="match status" value="1"/>
</dbReference>
<dbReference type="GO" id="GO:0019867">
    <property type="term" value="C:outer membrane"/>
    <property type="evidence" value="ECO:0007669"/>
    <property type="project" value="InterPro"/>
</dbReference>
<evidence type="ECO:0000256" key="2">
    <source>
        <dbReference type="SAM" id="MobiDB-lite"/>
    </source>
</evidence>
<feature type="chain" id="PRO_5035235459" evidence="3">
    <location>
        <begin position="21"/>
        <end position="1378"/>
    </location>
</feature>
<dbReference type="InterPro" id="IPR011050">
    <property type="entry name" value="Pectin_lyase_fold/virulence"/>
</dbReference>
<dbReference type="Proteomes" id="UP000643405">
    <property type="component" value="Unassembled WGS sequence"/>
</dbReference>
<evidence type="ECO:0000313" key="6">
    <source>
        <dbReference type="Proteomes" id="UP000643405"/>
    </source>
</evidence>
<feature type="region of interest" description="Disordered" evidence="2">
    <location>
        <begin position="159"/>
        <end position="278"/>
    </location>
</feature>
<dbReference type="PANTHER" id="PTHR35037:SF3">
    <property type="entry name" value="C-TERMINAL REGION OF AIDA-LIKE PROTEIN"/>
    <property type="match status" value="1"/>
</dbReference>
<dbReference type="SMART" id="SM00869">
    <property type="entry name" value="Autotransporter"/>
    <property type="match status" value="1"/>
</dbReference>
<protein>
    <submittedName>
        <fullName evidence="5">Autotransporter domain-containing protein</fullName>
    </submittedName>
</protein>
<dbReference type="InterPro" id="IPR036709">
    <property type="entry name" value="Autotransporte_beta_dom_sf"/>
</dbReference>
<organism evidence="5 6">
    <name type="scientific">Oryzicola mucosus</name>
    <dbReference type="NCBI Taxonomy" id="2767425"/>
    <lineage>
        <taxon>Bacteria</taxon>
        <taxon>Pseudomonadati</taxon>
        <taxon>Pseudomonadota</taxon>
        <taxon>Alphaproteobacteria</taxon>
        <taxon>Hyphomicrobiales</taxon>
        <taxon>Phyllobacteriaceae</taxon>
        <taxon>Oryzicola</taxon>
    </lineage>
</organism>
<feature type="signal peptide" evidence="3">
    <location>
        <begin position="1"/>
        <end position="20"/>
    </location>
</feature>
<name>A0A8J6PS73_9HYPH</name>
<evidence type="ECO:0000313" key="5">
    <source>
        <dbReference type="EMBL" id="MBD0417420.1"/>
    </source>
</evidence>
<dbReference type="PROSITE" id="PS51208">
    <property type="entry name" value="AUTOTRANSPORTER"/>
    <property type="match status" value="1"/>
</dbReference>
<reference evidence="5" key="1">
    <citation type="submission" date="2020-09" db="EMBL/GenBank/DDBJ databases">
        <title>Genome seq and assembly of Tianweitania sp.</title>
        <authorList>
            <person name="Chhetri G."/>
        </authorList>
    </citation>
    <scope>NUCLEOTIDE SEQUENCE</scope>
    <source>
        <strain evidence="5">Rool2</strain>
    </source>
</reference>
<keyword evidence="1 3" id="KW-0732">Signal</keyword>
<feature type="compositionally biased region" description="Gly residues" evidence="2">
    <location>
        <begin position="162"/>
        <end position="181"/>
    </location>
</feature>
<keyword evidence="6" id="KW-1185">Reference proteome</keyword>
<evidence type="ECO:0000259" key="4">
    <source>
        <dbReference type="PROSITE" id="PS51208"/>
    </source>
</evidence>
<dbReference type="InterPro" id="IPR012332">
    <property type="entry name" value="Autotransporter_pectin_lyase_C"/>
</dbReference>
<gene>
    <name evidence="5" type="ORF">ICI42_22530</name>
</gene>
<dbReference type="SUPFAM" id="SSF51126">
    <property type="entry name" value="Pectin lyase-like"/>
    <property type="match status" value="2"/>
</dbReference>
<dbReference type="RefSeq" id="WP_188166859.1">
    <property type="nucleotide sequence ID" value="NZ_JACVVX010000013.1"/>
</dbReference>
<feature type="compositionally biased region" description="Gly residues" evidence="2">
    <location>
        <begin position="218"/>
        <end position="263"/>
    </location>
</feature>
<dbReference type="NCBIfam" id="TIGR01414">
    <property type="entry name" value="autotrans_barl"/>
    <property type="match status" value="1"/>
</dbReference>
<dbReference type="Gene3D" id="2.160.20.20">
    <property type="match status" value="2"/>
</dbReference>
<dbReference type="InterPro" id="IPR006315">
    <property type="entry name" value="OM_autotransptr_brl_dom"/>
</dbReference>
<accession>A0A8J6PS73</accession>
<feature type="compositionally biased region" description="Gly residues" evidence="2">
    <location>
        <begin position="192"/>
        <end position="205"/>
    </location>
</feature>
<dbReference type="NCBIfam" id="TIGR02601">
    <property type="entry name" value="autotrns_rpt"/>
    <property type="match status" value="4"/>
</dbReference>
<dbReference type="Pfam" id="PF03797">
    <property type="entry name" value="Autotransporter"/>
    <property type="match status" value="1"/>
</dbReference>
<proteinExistence type="predicted"/>
<evidence type="ECO:0000256" key="3">
    <source>
        <dbReference type="SAM" id="SignalP"/>
    </source>
</evidence>
<dbReference type="EMBL" id="JACVVX010000013">
    <property type="protein sequence ID" value="MBD0417420.1"/>
    <property type="molecule type" value="Genomic_DNA"/>
</dbReference>
<feature type="domain" description="Autotransporter" evidence="4">
    <location>
        <begin position="1107"/>
        <end position="1378"/>
    </location>
</feature>
<dbReference type="SUPFAM" id="SSF103515">
    <property type="entry name" value="Autotransporter"/>
    <property type="match status" value="1"/>
</dbReference>
<dbReference type="InterPro" id="IPR051551">
    <property type="entry name" value="Autotransporter_adhesion"/>
</dbReference>
<comment type="caution">
    <text evidence="5">The sequence shown here is derived from an EMBL/GenBank/DDBJ whole genome shotgun (WGS) entry which is preliminary data.</text>
</comment>